<evidence type="ECO:0000313" key="2">
    <source>
        <dbReference type="EMBL" id="SOY63139.1"/>
    </source>
</evidence>
<comment type="caution">
    <text evidence="2">The sequence shown here is derived from an EMBL/GenBank/DDBJ whole genome shotgun (WGS) entry which is preliminary data.</text>
</comment>
<dbReference type="EMBL" id="OFSQ01000035">
    <property type="protein sequence ID" value="SOY63139.1"/>
    <property type="molecule type" value="Genomic_DNA"/>
</dbReference>
<reference evidence="2 3" key="1">
    <citation type="submission" date="2018-01" db="EMBL/GenBank/DDBJ databases">
        <authorList>
            <person name="Clerissi C."/>
        </authorList>
    </citation>
    <scope>NUCLEOTIDE SEQUENCE [LARGE SCALE GENOMIC DNA]</scope>
    <source>
        <strain evidence="2">Cupriavidus sp. LMG 19464</strain>
    </source>
</reference>
<organism evidence="2 3">
    <name type="scientific">Cupriavidus taiwanensis</name>
    <dbReference type="NCBI Taxonomy" id="164546"/>
    <lineage>
        <taxon>Bacteria</taxon>
        <taxon>Pseudomonadati</taxon>
        <taxon>Pseudomonadota</taxon>
        <taxon>Betaproteobacteria</taxon>
        <taxon>Burkholderiales</taxon>
        <taxon>Burkholderiaceae</taxon>
        <taxon>Cupriavidus</taxon>
    </lineage>
</organism>
<dbReference type="AlphaFoldDB" id="A0A975X9R0"/>
<evidence type="ECO:0000313" key="3">
    <source>
        <dbReference type="Proteomes" id="UP000256780"/>
    </source>
</evidence>
<proteinExistence type="predicted"/>
<evidence type="ECO:0000256" key="1">
    <source>
        <dbReference type="SAM" id="MobiDB-lite"/>
    </source>
</evidence>
<accession>A0A975X9R0</accession>
<gene>
    <name evidence="2" type="ORF">CBM2587_B60170</name>
</gene>
<feature type="region of interest" description="Disordered" evidence="1">
    <location>
        <begin position="213"/>
        <end position="238"/>
    </location>
</feature>
<dbReference type="Proteomes" id="UP000256780">
    <property type="component" value="Chromosome CBM2587_b"/>
</dbReference>
<protein>
    <submittedName>
        <fullName evidence="2">Uncharacterized protein</fullName>
    </submittedName>
</protein>
<dbReference type="AntiFam" id="ANF00098">
    <property type="entry name" value="Shadow ORF (opposite leuC)"/>
</dbReference>
<sequence length="622" mass="65527">MQDARADGLEGFHVAAAEAIVAHVGGAELQVERHVWRKAQAALRGPVQDLVIAVEVLALAGGAGAAVGNVHRHALPQRRQRHAVARVAGAGHHGAERAAVDRKRGGEGGAVIAAHPGLDLEVEPAPLAEKAHGLRVGRDDAGEAAQLGAHIGQRGALVDRHCADHRPRELEYLADAGAGLDVGPGQQVQHHVLGRDARRQRAVQPHQDALRQGHAHGAGHEGIGHVGGADAERHASQRAAVRGVRVGAHHHLARQRIAFGHHRVRDPRRMAGRGAARLGLGQRAMAAQPVVAHEVPLRRAHAGDVVDQPAAHMGRAFADIGGVVLEHHDAVRVFELQRLAERRVQHVGAHAGVVLVDKAPVGAHENAVAGHRAGRRDRRCQQMPLDDFLEQRLRPGGQGRGRGFDVAQVGLPEPEQPAVAQDRCGERIAPGHQRVRVDGLALLQPGDQAEVGRGEQADIVGVLAVDALEAAGDDEADAGQLLRRRAVLARRALAVAVAGNGDGEAAVADRVGGDRAGAVHLVAGIGIAAERVVIVRQDRHRRDLVGGNVVAQRAGPGQGHGLPLQLCRHDRRGVGKVQDAGGGPDGAHAGLRWHVGATLPPVARAREALMRHRGYLRQTYQG</sequence>
<name>A0A975X9R0_9BURK</name>